<gene>
    <name evidence="20" type="ORF">DBV15_07427</name>
</gene>
<feature type="compositionally biased region" description="Basic and acidic residues" evidence="17">
    <location>
        <begin position="902"/>
        <end position="924"/>
    </location>
</feature>
<dbReference type="EMBL" id="QBLH01003874">
    <property type="protein sequence ID" value="TGZ32383.1"/>
    <property type="molecule type" value="Genomic_DNA"/>
</dbReference>
<dbReference type="Pfam" id="PF07701">
    <property type="entry name" value="HNOBA"/>
    <property type="match status" value="1"/>
</dbReference>
<reference evidence="20 21" key="1">
    <citation type="journal article" date="2019" name="Philos. Trans. R. Soc. Lond., B, Biol. Sci.">
        <title>Ant behaviour and brain gene expression of defending hosts depend on the ecological success of the intruding social parasite.</title>
        <authorList>
            <person name="Kaur R."/>
            <person name="Stoldt M."/>
            <person name="Jongepier E."/>
            <person name="Feldmeyer B."/>
            <person name="Menzel F."/>
            <person name="Bornberg-Bauer E."/>
            <person name="Foitzik S."/>
        </authorList>
    </citation>
    <scope>NUCLEOTIDE SEQUENCE [LARGE SCALE GENOMIC DNA]</scope>
    <source>
        <tissue evidence="20">Whole body</tissue>
    </source>
</reference>
<dbReference type="SUPFAM" id="SSF111126">
    <property type="entry name" value="Ligand-binding domain in the NO signalling and Golgi transport"/>
    <property type="match status" value="1"/>
</dbReference>
<dbReference type="FunFam" id="3.30.70.1230:FF:000005">
    <property type="entry name" value="Guanylate cyclase soluble subunit beta-1"/>
    <property type="match status" value="1"/>
</dbReference>
<dbReference type="PANTHER" id="PTHR45655">
    <property type="entry name" value="GUANYLATE CYCLASE SOLUBLE SUBUNIT BETA-2"/>
    <property type="match status" value="1"/>
</dbReference>
<evidence type="ECO:0000256" key="5">
    <source>
        <dbReference type="ARBA" id="ARBA00022617"/>
    </source>
</evidence>
<comment type="cofactor">
    <cofactor evidence="1">
        <name>heme</name>
        <dbReference type="ChEBI" id="CHEBI:30413"/>
    </cofactor>
</comment>
<keyword evidence="11" id="KW-0141">cGMP biosynthesis</keyword>
<comment type="similarity">
    <text evidence="16">Belongs to the adenylyl cyclase class-4/guanylyl cyclase family.</text>
</comment>
<keyword evidence="4" id="KW-0963">Cytoplasm</keyword>
<dbReference type="PROSITE" id="PS50125">
    <property type="entry name" value="GUANYLATE_CYCLASE_2"/>
    <property type="match status" value="1"/>
</dbReference>
<keyword evidence="9" id="KW-0342">GTP-binding</keyword>
<dbReference type="InterPro" id="IPR036249">
    <property type="entry name" value="Thioredoxin-like_sf"/>
</dbReference>
<dbReference type="GO" id="GO:0020037">
    <property type="term" value="F:heme binding"/>
    <property type="evidence" value="ECO:0007669"/>
    <property type="project" value="InterPro"/>
</dbReference>
<dbReference type="GO" id="GO:0004383">
    <property type="term" value="F:guanylate cyclase activity"/>
    <property type="evidence" value="ECO:0007669"/>
    <property type="project" value="UniProtKB-EC"/>
</dbReference>
<keyword evidence="21" id="KW-1185">Reference proteome</keyword>
<dbReference type="Pfam" id="PF00211">
    <property type="entry name" value="Guanylate_cyc"/>
    <property type="match status" value="1"/>
</dbReference>
<comment type="caution">
    <text evidence="20">The sequence shown here is derived from an EMBL/GenBank/DDBJ whole genome shotgun (WGS) entry which is preliminary data.</text>
</comment>
<evidence type="ECO:0000256" key="14">
    <source>
        <dbReference type="ARBA" id="ARBA00041698"/>
    </source>
</evidence>
<sequence length="1536" mass="171804">MQKCEPFVEKLAGVNINHQLYSHDTNCYDLADKVESAIVDLQQDVDDIKSIMQVIGRHPVTSVSFCVMGTISTSSPALYGFVNYALELLVLKTFGNETWETIKKDAAVNMEGQFLVRQIYEDEITYNLISAAVNKLKLPANEILELFGRTFFEFCQDSGYDKILQVLGATPRDFLQNLDALHDHLGTLYPGMRAPSFRCTERPEDGALILHYYSDRPGLEYIVIGIVKTVAKKLHGTDVDMQIVKTKSECDHVQFLITDTSGPGVVSNPMIAELETLSVEPKVSPTTFCRVFPFHLMFNRDLTIVQTGCTITRVIPDVSSGHCKLSDILLTVRPHLELTFENILSHINTVYVLRTKKGVMRVAAAEEYSYLRLKGQMLYIRETDVVIFLCYPSVMNLDDLTRRGLYLSDVPLHDATRDLVLMSEQFEADYKLTRNLELLTDKLQQTYRELDGEKQKTDRLLYSVLPISVANELRHSRPVPAKKYDCVTLLFSGIVGFGAYCAAHTDSNGAMKIVNMLNELYTAFDVLTDPKKNPNVYKVETVGDKYMAVSGLPEPCRCHARCIARLALDMMDLAADEVQIDGEPVKITIGIHSGEVVTGVIGHRMPRYCLFGNTVNLTSRTETTGQPGKINVSEDAYRYLCMPENQDPQFLLEYRGPVSMKGKSEPMNVWFLSRERELTSLSSEPPMTLYARMDETVTMTVPPPLPAKTQVRDASQAARQTVSIRTVSPSVTPPFATGPGATVFVGVSAPTADSVTTCGRRIPEVQSANGGCEERSNVVESRQQQRWQQSQHPAHHQQQAAHIVKIKINPDGDKNSRVISTVRLTLDENDRNREIENSTARERSDGAVVVSATNLVNERRCASAGVGEGCVRISVFSGDPPTDSDNQERNNNNNNNSNDSNVSDKRGQEDNDRSDNRDMVHRGTAETLNSSTLGGGRSSACFYYNSYHQSPLSSMVMSSGQCSPSDTLDSGTCSDLDGTPPPLPKKKNSSTVILSNSTHNRTGSLTSSGAEVDSDDNESNISCDSLNGAEVNGDASEYRMHETSKDVEETVGVVEKLGRITLTANGVNEAIEEPSGVHHQVSITELGCAPRSPVSSASVSPSPSGTSSLSKASSTPRVRSPDPAIEQNGQSPVIKACTYEERKQREQERIEQEVVNAARNRSTGHKYLYEDDRYYNFHVNELRDNNKNSNGEHGVAENDECFAGYKIHEKEAIRSAKGTVRGVKNRVRAGIATFLQSPTSKAYVEREKGKVVLYTTSLGIVRETFTNCMKMKQMLWTNMVKYDEADLFRDTELQSELKERTDSEFVTLPQLFVDGQYIGGVDTVERLNESGELRRILEPYQCKDACAVCTYCGGFQRLLCPICHGSKRSVHRNEFTVEFVALKCAKVYFMLCFKQRTYTKRIQTLTNRVAALSHVKLMTIVELTIQAIKPLKFNILSHTSFFPYNLHLLVSLYQKKYISDAKITSYSYRYCSLSLFSYKIFIIDISFIFLCILQSVYFNFIIIIYCVIIYRCYNNNIIYVMDHFITIQNIQFAVLM</sequence>
<dbReference type="Proteomes" id="UP000310200">
    <property type="component" value="Unassembled WGS sequence"/>
</dbReference>
<keyword evidence="6" id="KW-0479">Metal-binding</keyword>
<dbReference type="SUPFAM" id="SSF55073">
    <property type="entry name" value="Nucleotide cyclase"/>
    <property type="match status" value="1"/>
</dbReference>
<dbReference type="SUPFAM" id="SSF52833">
    <property type="entry name" value="Thioredoxin-like"/>
    <property type="match status" value="1"/>
</dbReference>
<evidence type="ECO:0000256" key="11">
    <source>
        <dbReference type="ARBA" id="ARBA00023293"/>
    </source>
</evidence>
<evidence type="ECO:0000256" key="1">
    <source>
        <dbReference type="ARBA" id="ARBA00001971"/>
    </source>
</evidence>
<feature type="region of interest" description="Disordered" evidence="17">
    <location>
        <begin position="953"/>
        <end position="1029"/>
    </location>
</feature>
<feature type="domain" description="Guanylate cyclase" evidence="19">
    <location>
        <begin position="488"/>
        <end position="622"/>
    </location>
</feature>
<dbReference type="FunFam" id="3.90.1520.10:FF:000001">
    <property type="entry name" value="Guanylate cyclase soluble subunit beta-1"/>
    <property type="match status" value="1"/>
</dbReference>
<dbReference type="InterPro" id="IPR002109">
    <property type="entry name" value="Glutaredoxin"/>
</dbReference>
<feature type="compositionally biased region" description="Low complexity" evidence="17">
    <location>
        <begin position="889"/>
        <end position="901"/>
    </location>
</feature>
<evidence type="ECO:0000256" key="7">
    <source>
        <dbReference type="ARBA" id="ARBA00022741"/>
    </source>
</evidence>
<feature type="region of interest" description="Disordered" evidence="17">
    <location>
        <begin position="1089"/>
        <end position="1135"/>
    </location>
</feature>
<dbReference type="Gene3D" id="6.10.250.780">
    <property type="match status" value="1"/>
</dbReference>
<feature type="compositionally biased region" description="Low complexity" evidence="17">
    <location>
        <begin position="1090"/>
        <end position="1117"/>
    </location>
</feature>
<name>A0A4S2JAS3_9HYME</name>
<dbReference type="InterPro" id="IPR001054">
    <property type="entry name" value="A/G_cyclase"/>
</dbReference>
<evidence type="ECO:0000256" key="17">
    <source>
        <dbReference type="SAM" id="MobiDB-lite"/>
    </source>
</evidence>
<dbReference type="Gene3D" id="3.90.1520.10">
    <property type="entry name" value="H-NOX domain"/>
    <property type="match status" value="1"/>
</dbReference>
<keyword evidence="18" id="KW-0472">Membrane</keyword>
<evidence type="ECO:0000256" key="3">
    <source>
        <dbReference type="ARBA" id="ARBA00012202"/>
    </source>
</evidence>
<dbReference type="FunFam" id="3.30.450.260:FF:000002">
    <property type="entry name" value="guanylate cyclase soluble subunit alpha-2"/>
    <property type="match status" value="1"/>
</dbReference>
<dbReference type="Pfam" id="PF07700">
    <property type="entry name" value="HNOB"/>
    <property type="match status" value="1"/>
</dbReference>
<dbReference type="InterPro" id="IPR042463">
    <property type="entry name" value="HNOB_dom_associated_sf"/>
</dbReference>
<dbReference type="InterPro" id="IPR024096">
    <property type="entry name" value="NO_sig/Golgi_transp_ligand-bd"/>
</dbReference>
<accession>A0A4S2JAS3</accession>
<dbReference type="Gene3D" id="3.30.450.260">
    <property type="entry name" value="Haem NO binding associated domain"/>
    <property type="match status" value="1"/>
</dbReference>
<keyword evidence="5" id="KW-0349">Heme</keyword>
<feature type="compositionally biased region" description="Polar residues" evidence="17">
    <location>
        <begin position="953"/>
        <end position="973"/>
    </location>
</feature>
<evidence type="ECO:0000256" key="9">
    <source>
        <dbReference type="ARBA" id="ARBA00023134"/>
    </source>
</evidence>
<dbReference type="Gene3D" id="3.30.70.1230">
    <property type="entry name" value="Nucleotide cyclase"/>
    <property type="match status" value="1"/>
</dbReference>
<dbReference type="STRING" id="300112.A0A4S2JAS3"/>
<dbReference type="Pfam" id="PF00462">
    <property type="entry name" value="Glutaredoxin"/>
    <property type="match status" value="1"/>
</dbReference>
<evidence type="ECO:0000256" key="12">
    <source>
        <dbReference type="ARBA" id="ARBA00037442"/>
    </source>
</evidence>
<evidence type="ECO:0000256" key="13">
    <source>
        <dbReference type="ARBA" id="ARBA00039698"/>
    </source>
</evidence>
<evidence type="ECO:0000259" key="19">
    <source>
        <dbReference type="PROSITE" id="PS50125"/>
    </source>
</evidence>
<dbReference type="SMART" id="SM00044">
    <property type="entry name" value="CYCc"/>
    <property type="match status" value="1"/>
</dbReference>
<proteinExistence type="inferred from homology"/>
<dbReference type="GO" id="GO:0046872">
    <property type="term" value="F:metal ion binding"/>
    <property type="evidence" value="ECO:0007669"/>
    <property type="project" value="UniProtKB-KW"/>
</dbReference>
<comment type="subcellular location">
    <subcellularLocation>
        <location evidence="2">Cytoplasm</location>
    </subcellularLocation>
</comment>
<evidence type="ECO:0000256" key="8">
    <source>
        <dbReference type="ARBA" id="ARBA00023004"/>
    </source>
</evidence>
<dbReference type="InterPro" id="IPR011645">
    <property type="entry name" value="HNOB_dom_associated"/>
</dbReference>
<dbReference type="InterPro" id="IPR038158">
    <property type="entry name" value="H-NOX_domain_sf"/>
</dbReference>
<protein>
    <recommendedName>
        <fullName evidence="13">Guanylate cyclase soluble subunit beta-1</fullName>
        <ecNumber evidence="3">4.6.1.2</ecNumber>
    </recommendedName>
    <alternativeName>
        <fullName evidence="14">Guanylate cyclase soluble subunit beta-3</fullName>
    </alternativeName>
    <alternativeName>
        <fullName evidence="15">Soluble guanylate cyclase small subunit</fullName>
    </alternativeName>
</protein>
<keyword evidence="18" id="KW-1133">Transmembrane helix</keyword>
<keyword evidence="18" id="KW-0812">Transmembrane</keyword>
<feature type="region of interest" description="Disordered" evidence="17">
    <location>
        <begin position="877"/>
        <end position="931"/>
    </location>
</feature>
<evidence type="ECO:0000256" key="15">
    <source>
        <dbReference type="ARBA" id="ARBA00043208"/>
    </source>
</evidence>
<dbReference type="InterPro" id="IPR018297">
    <property type="entry name" value="A/G_cyclase_CS"/>
</dbReference>
<dbReference type="PANTHER" id="PTHR45655:SF2">
    <property type="entry name" value="GUANYLATE CYCLASE SOLUBLE SUBUNIT BETA-1"/>
    <property type="match status" value="1"/>
</dbReference>
<comment type="function">
    <text evidence="12">Mediates responses to nitric oxide (NO) by catalyzing the biosynthesis of the signaling molecule cGMP.</text>
</comment>
<feature type="compositionally biased region" description="Polar residues" evidence="17">
    <location>
        <begin position="989"/>
        <end position="1009"/>
    </location>
</feature>
<evidence type="ECO:0000256" key="16">
    <source>
        <dbReference type="RuleBase" id="RU000405"/>
    </source>
</evidence>
<dbReference type="Gene3D" id="3.40.30.10">
    <property type="entry name" value="Glutaredoxin"/>
    <property type="match status" value="1"/>
</dbReference>
<evidence type="ECO:0000256" key="4">
    <source>
        <dbReference type="ARBA" id="ARBA00022490"/>
    </source>
</evidence>
<keyword evidence="7" id="KW-0547">Nucleotide-binding</keyword>
<organism evidence="20 21">
    <name type="scientific">Temnothorax longispinosus</name>
    <dbReference type="NCBI Taxonomy" id="300112"/>
    <lineage>
        <taxon>Eukaryota</taxon>
        <taxon>Metazoa</taxon>
        <taxon>Ecdysozoa</taxon>
        <taxon>Arthropoda</taxon>
        <taxon>Hexapoda</taxon>
        <taxon>Insecta</taxon>
        <taxon>Pterygota</taxon>
        <taxon>Neoptera</taxon>
        <taxon>Endopterygota</taxon>
        <taxon>Hymenoptera</taxon>
        <taxon>Apocrita</taxon>
        <taxon>Aculeata</taxon>
        <taxon>Formicoidea</taxon>
        <taxon>Formicidae</taxon>
        <taxon>Myrmicinae</taxon>
        <taxon>Temnothorax</taxon>
    </lineage>
</organism>
<evidence type="ECO:0000256" key="2">
    <source>
        <dbReference type="ARBA" id="ARBA00004496"/>
    </source>
</evidence>
<dbReference type="CDD" id="cd07302">
    <property type="entry name" value="CHD"/>
    <property type="match status" value="1"/>
</dbReference>
<dbReference type="InterPro" id="IPR011644">
    <property type="entry name" value="Heme_NO-bd"/>
</dbReference>
<keyword evidence="8" id="KW-0408">Iron</keyword>
<evidence type="ECO:0000313" key="20">
    <source>
        <dbReference type="EMBL" id="TGZ32383.1"/>
    </source>
</evidence>
<evidence type="ECO:0000256" key="10">
    <source>
        <dbReference type="ARBA" id="ARBA00023239"/>
    </source>
</evidence>
<feature type="transmembrane region" description="Helical" evidence="18">
    <location>
        <begin position="1487"/>
        <end position="1510"/>
    </location>
</feature>
<dbReference type="GO" id="GO:0019934">
    <property type="term" value="P:cGMP-mediated signaling"/>
    <property type="evidence" value="ECO:0007669"/>
    <property type="project" value="TreeGrafter"/>
</dbReference>
<keyword evidence="10 16" id="KW-0456">Lyase</keyword>
<evidence type="ECO:0000256" key="18">
    <source>
        <dbReference type="SAM" id="Phobius"/>
    </source>
</evidence>
<dbReference type="InterPro" id="IPR029787">
    <property type="entry name" value="Nucleotide_cyclase"/>
</dbReference>
<evidence type="ECO:0000313" key="21">
    <source>
        <dbReference type="Proteomes" id="UP000310200"/>
    </source>
</evidence>
<dbReference type="GO" id="GO:0070482">
    <property type="term" value="P:response to oxygen levels"/>
    <property type="evidence" value="ECO:0007669"/>
    <property type="project" value="TreeGrafter"/>
</dbReference>
<dbReference type="PROSITE" id="PS51354">
    <property type="entry name" value="GLUTAREDOXIN_2"/>
    <property type="match status" value="1"/>
</dbReference>
<dbReference type="EC" id="4.6.1.2" evidence="3"/>
<evidence type="ECO:0000256" key="6">
    <source>
        <dbReference type="ARBA" id="ARBA00022723"/>
    </source>
</evidence>
<dbReference type="GO" id="GO:0005525">
    <property type="term" value="F:GTP binding"/>
    <property type="evidence" value="ECO:0007669"/>
    <property type="project" value="UniProtKB-KW"/>
</dbReference>
<dbReference type="PROSITE" id="PS00452">
    <property type="entry name" value="GUANYLATE_CYCLASE_1"/>
    <property type="match status" value="1"/>
</dbReference>
<dbReference type="GO" id="GO:0008074">
    <property type="term" value="C:guanylate cyclase complex, soluble"/>
    <property type="evidence" value="ECO:0007669"/>
    <property type="project" value="TreeGrafter"/>
</dbReference>